<protein>
    <submittedName>
        <fullName evidence="2">IS66-like element ISBthe5 family transposase</fullName>
    </submittedName>
</protein>
<evidence type="ECO:0000259" key="1">
    <source>
        <dbReference type="Pfam" id="PF03050"/>
    </source>
</evidence>
<dbReference type="Proteomes" id="UP001500936">
    <property type="component" value="Unassembled WGS sequence"/>
</dbReference>
<dbReference type="EMBL" id="BAABHB010000018">
    <property type="protein sequence ID" value="GAA4419049.1"/>
    <property type="molecule type" value="Genomic_DNA"/>
</dbReference>
<organism evidence="2 3">
    <name type="scientific">Nibrella viscosa</name>
    <dbReference type="NCBI Taxonomy" id="1084524"/>
    <lineage>
        <taxon>Bacteria</taxon>
        <taxon>Pseudomonadati</taxon>
        <taxon>Bacteroidota</taxon>
        <taxon>Cytophagia</taxon>
        <taxon>Cytophagales</taxon>
        <taxon>Spirosomataceae</taxon>
        <taxon>Nibrella</taxon>
    </lineage>
</organism>
<dbReference type="InterPro" id="IPR004291">
    <property type="entry name" value="Transposase_IS66_central"/>
</dbReference>
<accession>A0ABP8KY68</accession>
<dbReference type="NCBIfam" id="NF033517">
    <property type="entry name" value="transpos_IS66"/>
    <property type="match status" value="1"/>
</dbReference>
<dbReference type="InterPro" id="IPR052344">
    <property type="entry name" value="Transposase-related"/>
</dbReference>
<reference evidence="3" key="1">
    <citation type="journal article" date="2019" name="Int. J. Syst. Evol. Microbiol.">
        <title>The Global Catalogue of Microorganisms (GCM) 10K type strain sequencing project: providing services to taxonomists for standard genome sequencing and annotation.</title>
        <authorList>
            <consortium name="The Broad Institute Genomics Platform"/>
            <consortium name="The Broad Institute Genome Sequencing Center for Infectious Disease"/>
            <person name="Wu L."/>
            <person name="Ma J."/>
        </authorList>
    </citation>
    <scope>NUCLEOTIDE SEQUENCE [LARGE SCALE GENOMIC DNA]</scope>
    <source>
        <strain evidence="3">JCM 17925</strain>
    </source>
</reference>
<name>A0ABP8KY68_9BACT</name>
<dbReference type="PANTHER" id="PTHR33678:SF1">
    <property type="entry name" value="BLL1576 PROTEIN"/>
    <property type="match status" value="1"/>
</dbReference>
<comment type="caution">
    <text evidence="2">The sequence shown here is derived from an EMBL/GenBank/DDBJ whole genome shotgun (WGS) entry which is preliminary data.</text>
</comment>
<feature type="domain" description="Transposase IS66 central" evidence="1">
    <location>
        <begin position="70"/>
        <end position="351"/>
    </location>
</feature>
<gene>
    <name evidence="2" type="ORF">GCM10023187_53010</name>
</gene>
<evidence type="ECO:0000313" key="2">
    <source>
        <dbReference type="EMBL" id="GAA4419049.1"/>
    </source>
</evidence>
<sequence>MPAHLPVEEIEIFPAGDLRGLICIGKDITDELECVPARCFIRRYIRYKYMAASKEGPVQIGVLPERVIAKGIPGAGLLAGLLVDKYLDHLPLYRQRQRFQRWGIELAASTLEGWTRQALERVYLLYEQLQADTKAKGYLQVDETPIRVLESERKGACHQGYYWVYHCPLDQTTLFDYQPTRSAQGPRELLGGFVGYLQSDGYGVYSQYGRQAGVTHLACLAHARREFERALSSEAGRAEVALRYIQQLYAVEAQARQQGLSATQRKELRLAQSLPVLNEWGQWLAQQAQSSLPRSQLGKAISYSMARWDGLCAYLQDGHLELDNNLVENAIRPIALGRKNYLFAGSHAAAQRAAGIYSLFAICQAHGVNANEWLKYVLEHILTINHKDLRQLYPQHYKTRFS</sequence>
<dbReference type="Pfam" id="PF03050">
    <property type="entry name" value="DDE_Tnp_IS66"/>
    <property type="match status" value="1"/>
</dbReference>
<keyword evidence="3" id="KW-1185">Reference proteome</keyword>
<dbReference type="PANTHER" id="PTHR33678">
    <property type="entry name" value="BLL1576 PROTEIN"/>
    <property type="match status" value="1"/>
</dbReference>
<evidence type="ECO:0000313" key="3">
    <source>
        <dbReference type="Proteomes" id="UP001500936"/>
    </source>
</evidence>
<proteinExistence type="predicted"/>